<accession>A0ABY0EQW8</accession>
<comment type="caution">
    <text evidence="1">The sequence shown here is derived from an EMBL/GenBank/DDBJ whole genome shotgun (WGS) entry which is preliminary data.</text>
</comment>
<reference evidence="1 2" key="1">
    <citation type="submission" date="2018-06" db="EMBL/GenBank/DDBJ databases">
        <title>Genome conservation of Clostridium tetani.</title>
        <authorList>
            <person name="Bruggemann H."/>
            <person name="Popoff M.R."/>
        </authorList>
    </citation>
    <scope>NUCLEOTIDE SEQUENCE [LARGE SCALE GENOMIC DNA]</scope>
    <source>
        <strain evidence="1 2">63.05</strain>
    </source>
</reference>
<gene>
    <name evidence="1" type="ORF">DP131_04360</name>
</gene>
<protein>
    <submittedName>
        <fullName evidence="1">Uncharacterized protein</fullName>
    </submittedName>
</protein>
<dbReference type="EMBL" id="QMAU01000020">
    <property type="protein sequence ID" value="RXI57526.1"/>
    <property type="molecule type" value="Genomic_DNA"/>
</dbReference>
<sequence>MEFKSLILIEKDIESNEFIREMDSYELGEGAMYIEKFYYDGGFVNIVFNIDEDMEDWKYNSILDYFNTEIFEKYICSIEEVEGEYNPTWIIKFKYTDNFDLMSEKLEDICEEIYNQIKIVMEFVEKNRDQLI</sequence>
<dbReference type="InterPro" id="IPR046650">
    <property type="entry name" value="DUF6762"/>
</dbReference>
<organism evidence="1 2">
    <name type="scientific">Clostridium tetani</name>
    <dbReference type="NCBI Taxonomy" id="1513"/>
    <lineage>
        <taxon>Bacteria</taxon>
        <taxon>Bacillati</taxon>
        <taxon>Bacillota</taxon>
        <taxon>Clostridia</taxon>
        <taxon>Eubacteriales</taxon>
        <taxon>Clostridiaceae</taxon>
        <taxon>Clostridium</taxon>
    </lineage>
</organism>
<dbReference type="Pfam" id="PF20548">
    <property type="entry name" value="DUF6762"/>
    <property type="match status" value="1"/>
</dbReference>
<evidence type="ECO:0000313" key="1">
    <source>
        <dbReference type="EMBL" id="RXI57526.1"/>
    </source>
</evidence>
<dbReference type="Proteomes" id="UP000290273">
    <property type="component" value="Unassembled WGS sequence"/>
</dbReference>
<proteinExistence type="predicted"/>
<dbReference type="RefSeq" id="WP_023437366.1">
    <property type="nucleotide sequence ID" value="NZ_CASHSW010000015.1"/>
</dbReference>
<evidence type="ECO:0000313" key="2">
    <source>
        <dbReference type="Proteomes" id="UP000290273"/>
    </source>
</evidence>
<name>A0ABY0EQW8_CLOTA</name>